<dbReference type="VEuPathDB" id="VectorBase:SSCA009279"/>
<dbReference type="Gene3D" id="3.20.20.80">
    <property type="entry name" value="Glycosidases"/>
    <property type="match status" value="1"/>
</dbReference>
<dbReference type="OrthoDB" id="370884at2759"/>
<name>A0A132A1H9_SARSC</name>
<reference evidence="3 4" key="1">
    <citation type="journal article" date="2015" name="Parasit. Vectors">
        <title>Draft genome of the scabies mite.</title>
        <authorList>
            <person name="Rider S.D.Jr."/>
            <person name="Morgan M.S."/>
            <person name="Arlian L.G."/>
        </authorList>
    </citation>
    <scope>NUCLEOTIDE SEQUENCE [LARGE SCALE GENOMIC DNA]</scope>
    <source>
        <strain evidence="3">Arlian Lab</strain>
    </source>
</reference>
<dbReference type="GO" id="GO:0016798">
    <property type="term" value="F:hydrolase activity, acting on glycosyl bonds"/>
    <property type="evidence" value="ECO:0007669"/>
    <property type="project" value="UniProtKB-KW"/>
</dbReference>
<organism evidence="3 4">
    <name type="scientific">Sarcoptes scabiei</name>
    <name type="common">Itch mite</name>
    <name type="synonym">Acarus scabiei</name>
    <dbReference type="NCBI Taxonomy" id="52283"/>
    <lineage>
        <taxon>Eukaryota</taxon>
        <taxon>Metazoa</taxon>
        <taxon>Ecdysozoa</taxon>
        <taxon>Arthropoda</taxon>
        <taxon>Chelicerata</taxon>
        <taxon>Arachnida</taxon>
        <taxon>Acari</taxon>
        <taxon>Acariformes</taxon>
        <taxon>Sarcoptiformes</taxon>
        <taxon>Astigmata</taxon>
        <taxon>Psoroptidia</taxon>
        <taxon>Sarcoptoidea</taxon>
        <taxon>Sarcoptidae</taxon>
        <taxon>Sarcoptinae</taxon>
        <taxon>Sarcoptes</taxon>
    </lineage>
</organism>
<accession>A0A132A1H9</accession>
<dbReference type="Gene3D" id="3.10.50.10">
    <property type="match status" value="1"/>
</dbReference>
<dbReference type="GO" id="GO:0009313">
    <property type="term" value="P:oligosaccharide catabolic process"/>
    <property type="evidence" value="ECO:0007669"/>
    <property type="project" value="TreeGrafter"/>
</dbReference>
<sequence length="268" mass="31753">MGKFSLGKIDYCLSTNFTLADTLSFERTNRWISERLNEIQYYRYDGIDLNIDDEVEKNSIESNNNGVDGRNYDFFNIQKYIDLMVMMNFDQRSQTFTKLDECVAGASESIFVTIGSLMAYEEMNLNLNKIILTLGFYVDEYSCVAYLQNWICIIEPFSYRESNCSSRVANQIPWNQFKKQMDHFKQDLQMTYDEHTDQNIFTRLQDDGLIRQYWGDQTSMVKRFDLVRIKKLKGFGIWMVNYLDEKLWNFFPTKLHQSSLNITAKNQI</sequence>
<dbReference type="AlphaFoldDB" id="A0A132A1H9"/>
<dbReference type="PANTHER" id="PTHR46290:SF1">
    <property type="entry name" value="DI-N-ACETYLCHITOBIASE"/>
    <property type="match status" value="1"/>
</dbReference>
<dbReference type="InterPro" id="IPR051887">
    <property type="entry name" value="GH18_Domain-Containing"/>
</dbReference>
<proteinExistence type="predicted"/>
<dbReference type="EMBL" id="JXLN01009957">
    <property type="protein sequence ID" value="KPM04781.1"/>
    <property type="molecule type" value="Genomic_DNA"/>
</dbReference>
<evidence type="ECO:0000313" key="3">
    <source>
        <dbReference type="EMBL" id="KPM04781.1"/>
    </source>
</evidence>
<dbReference type="PANTHER" id="PTHR46290">
    <property type="entry name" value="DI-N-ACETYLCHITOBIASE"/>
    <property type="match status" value="1"/>
</dbReference>
<evidence type="ECO:0008006" key="5">
    <source>
        <dbReference type="Google" id="ProtNLM"/>
    </source>
</evidence>
<evidence type="ECO:0000313" key="4">
    <source>
        <dbReference type="Proteomes" id="UP000616769"/>
    </source>
</evidence>
<dbReference type="SUPFAM" id="SSF51445">
    <property type="entry name" value="(Trans)glycosidases"/>
    <property type="match status" value="1"/>
</dbReference>
<evidence type="ECO:0000256" key="1">
    <source>
        <dbReference type="ARBA" id="ARBA00022801"/>
    </source>
</evidence>
<keyword evidence="2" id="KW-0326">Glycosidase</keyword>
<protein>
    <recommendedName>
        <fullName evidence="5">GH18 domain-containing protein</fullName>
    </recommendedName>
</protein>
<gene>
    <name evidence="3" type="ORF">QR98_0032350</name>
</gene>
<dbReference type="InterPro" id="IPR029070">
    <property type="entry name" value="Chitinase_insertion_sf"/>
</dbReference>
<keyword evidence="1" id="KW-0378">Hydrolase</keyword>
<evidence type="ECO:0000256" key="2">
    <source>
        <dbReference type="ARBA" id="ARBA00023295"/>
    </source>
</evidence>
<dbReference type="Proteomes" id="UP000616769">
    <property type="component" value="Unassembled WGS sequence"/>
</dbReference>
<comment type="caution">
    <text evidence="3">The sequence shown here is derived from an EMBL/GenBank/DDBJ whole genome shotgun (WGS) entry which is preliminary data.</text>
</comment>
<dbReference type="InterPro" id="IPR017853">
    <property type="entry name" value="GH"/>
</dbReference>